<dbReference type="GO" id="GO:0012501">
    <property type="term" value="P:programmed cell death"/>
    <property type="evidence" value="ECO:0007669"/>
    <property type="project" value="TreeGrafter"/>
</dbReference>
<dbReference type="EMBL" id="DWWC01000036">
    <property type="protein sequence ID" value="HJC68403.1"/>
    <property type="molecule type" value="Genomic_DNA"/>
</dbReference>
<feature type="domain" description="FAD/NAD(P)-binding" evidence="4">
    <location>
        <begin position="2"/>
        <end position="81"/>
    </location>
</feature>
<evidence type="ECO:0000313" key="6">
    <source>
        <dbReference type="Proteomes" id="UP000823854"/>
    </source>
</evidence>
<proteinExistence type="predicted"/>
<dbReference type="InterPro" id="IPR023753">
    <property type="entry name" value="FAD/NAD-binding_dom"/>
</dbReference>
<dbReference type="GO" id="GO:0033108">
    <property type="term" value="P:mitochondrial respiratory chain complex assembly"/>
    <property type="evidence" value="ECO:0007669"/>
    <property type="project" value="TreeGrafter"/>
</dbReference>
<name>A0A9D2PW26_9MICO</name>
<dbReference type="GO" id="GO:0071949">
    <property type="term" value="F:FAD binding"/>
    <property type="evidence" value="ECO:0007669"/>
    <property type="project" value="TreeGrafter"/>
</dbReference>
<keyword evidence="1" id="KW-0285">Flavoprotein</keyword>
<dbReference type="PANTHER" id="PTHR43557:SF4">
    <property type="entry name" value="APOPTOSIS-INDUCING FACTOR 1, MITOCHONDRIAL"/>
    <property type="match status" value="1"/>
</dbReference>
<evidence type="ECO:0000256" key="3">
    <source>
        <dbReference type="ARBA" id="ARBA00023002"/>
    </source>
</evidence>
<feature type="non-terminal residue" evidence="5">
    <location>
        <position position="1"/>
    </location>
</feature>
<sequence length="177" mass="18939">GVALDDGTAVGGDVVVIGLGAEPRLDLARQAGLEVAEGVVVDEHLRTSDPAIWAAGDIIEYPDAILGRTRIEHVDHARESGAAAGRAMAGSDAPYDHTPYFYSMVYGVRWEAVGTLDPSLEMLEVHHDTQRSVVHYLDDQGRPVGVLMWQIDGARDAARTVIADGITDRDLLRGSIG</sequence>
<reference evidence="5" key="2">
    <citation type="submission" date="2021-04" db="EMBL/GenBank/DDBJ databases">
        <authorList>
            <person name="Gilroy R."/>
        </authorList>
    </citation>
    <scope>NUCLEOTIDE SEQUENCE</scope>
    <source>
        <strain evidence="5">CHK130-7132</strain>
    </source>
</reference>
<dbReference type="PRINTS" id="PR00368">
    <property type="entry name" value="FADPNR"/>
</dbReference>
<dbReference type="GO" id="GO:0016174">
    <property type="term" value="F:NAD(P)H oxidase H2O2-forming activity"/>
    <property type="evidence" value="ECO:0007669"/>
    <property type="project" value="TreeGrafter"/>
</dbReference>
<dbReference type="SUPFAM" id="SSF55424">
    <property type="entry name" value="FAD/NAD-linked reductases, dimerisation (C-terminal) domain"/>
    <property type="match status" value="1"/>
</dbReference>
<organism evidence="5 6">
    <name type="scientific">Candidatus Brachybacterium intestinipullorum</name>
    <dbReference type="NCBI Taxonomy" id="2838512"/>
    <lineage>
        <taxon>Bacteria</taxon>
        <taxon>Bacillati</taxon>
        <taxon>Actinomycetota</taxon>
        <taxon>Actinomycetes</taxon>
        <taxon>Micrococcales</taxon>
        <taxon>Dermabacteraceae</taxon>
        <taxon>Brachybacterium</taxon>
    </lineage>
</organism>
<keyword evidence="3" id="KW-0560">Oxidoreductase</keyword>
<evidence type="ECO:0000256" key="2">
    <source>
        <dbReference type="ARBA" id="ARBA00022827"/>
    </source>
</evidence>
<dbReference type="GO" id="GO:0005737">
    <property type="term" value="C:cytoplasm"/>
    <property type="evidence" value="ECO:0007669"/>
    <property type="project" value="TreeGrafter"/>
</dbReference>
<evidence type="ECO:0000259" key="4">
    <source>
        <dbReference type="Pfam" id="PF07992"/>
    </source>
</evidence>
<dbReference type="InterPro" id="IPR050446">
    <property type="entry name" value="FAD-oxidoreductase/Apoptosis"/>
</dbReference>
<dbReference type="Gene3D" id="3.50.50.60">
    <property type="entry name" value="FAD/NAD(P)-binding domain"/>
    <property type="match status" value="1"/>
</dbReference>
<evidence type="ECO:0000256" key="1">
    <source>
        <dbReference type="ARBA" id="ARBA00022630"/>
    </source>
</evidence>
<evidence type="ECO:0000313" key="5">
    <source>
        <dbReference type="EMBL" id="HJC68403.1"/>
    </source>
</evidence>
<accession>A0A9D2PW26</accession>
<dbReference type="PANTHER" id="PTHR43557">
    <property type="entry name" value="APOPTOSIS-INDUCING FACTOR 1"/>
    <property type="match status" value="1"/>
</dbReference>
<dbReference type="Proteomes" id="UP000823854">
    <property type="component" value="Unassembled WGS sequence"/>
</dbReference>
<dbReference type="AlphaFoldDB" id="A0A9D2PW26"/>
<gene>
    <name evidence="5" type="ORF">H9932_01830</name>
</gene>
<dbReference type="Pfam" id="PF07992">
    <property type="entry name" value="Pyr_redox_2"/>
    <property type="match status" value="1"/>
</dbReference>
<dbReference type="Gene3D" id="3.30.390.30">
    <property type="match status" value="1"/>
</dbReference>
<keyword evidence="2" id="KW-0274">FAD</keyword>
<dbReference type="InterPro" id="IPR016156">
    <property type="entry name" value="FAD/NAD-linked_Rdtase_dimer_sf"/>
</dbReference>
<comment type="caution">
    <text evidence="5">The sequence shown here is derived from an EMBL/GenBank/DDBJ whole genome shotgun (WGS) entry which is preliminary data.</text>
</comment>
<protein>
    <submittedName>
        <fullName evidence="5">FAD-dependent oxidoreductase</fullName>
    </submittedName>
</protein>
<dbReference type="InterPro" id="IPR036188">
    <property type="entry name" value="FAD/NAD-bd_sf"/>
</dbReference>
<reference evidence="5" key="1">
    <citation type="journal article" date="2021" name="PeerJ">
        <title>Extensive microbial diversity within the chicken gut microbiome revealed by metagenomics and culture.</title>
        <authorList>
            <person name="Gilroy R."/>
            <person name="Ravi A."/>
            <person name="Getino M."/>
            <person name="Pursley I."/>
            <person name="Horton D.L."/>
            <person name="Alikhan N.F."/>
            <person name="Baker D."/>
            <person name="Gharbi K."/>
            <person name="Hall N."/>
            <person name="Watson M."/>
            <person name="Adriaenssens E.M."/>
            <person name="Foster-Nyarko E."/>
            <person name="Jarju S."/>
            <person name="Secka A."/>
            <person name="Antonio M."/>
            <person name="Oren A."/>
            <person name="Chaudhuri R.R."/>
            <person name="La Ragione R."/>
            <person name="Hildebrand F."/>
            <person name="Pallen M.J."/>
        </authorList>
    </citation>
    <scope>NUCLEOTIDE SEQUENCE</scope>
    <source>
        <strain evidence="5">CHK130-7132</strain>
    </source>
</reference>
<dbReference type="SUPFAM" id="SSF51905">
    <property type="entry name" value="FAD/NAD(P)-binding domain"/>
    <property type="match status" value="1"/>
</dbReference>